<proteinExistence type="predicted"/>
<keyword evidence="2" id="KW-1185">Reference proteome</keyword>
<dbReference type="Proteomes" id="UP000826725">
    <property type="component" value="Chromosome"/>
</dbReference>
<name>A0A8D5FR81_9BACT</name>
<dbReference type="InterPro" id="IPR021455">
    <property type="entry name" value="DUF3106"/>
</dbReference>
<evidence type="ECO:0000313" key="2">
    <source>
        <dbReference type="Proteomes" id="UP000826725"/>
    </source>
</evidence>
<protein>
    <submittedName>
        <fullName evidence="1">Uncharacterized protein</fullName>
    </submittedName>
</protein>
<gene>
    <name evidence="1" type="ORF">DGMP_29430</name>
</gene>
<dbReference type="KEGG" id="dbk:DGMP_29430"/>
<accession>A0A8D5FR81</accession>
<sequence length="138" mass="16750">MSQADREHFRTLYRKYSFLSKKEQHLLEKKLRQFKELPLKVQKIILKNSRLLSILSEEDRQSFYRLIKKYRNLPPAGREQVHNAFRKIKKLPKAKQLQLFHLLLAENRKTRPRIKKVIRDFLVSVRNGQSEDRFSPHK</sequence>
<dbReference type="EMBL" id="AP024086">
    <property type="protein sequence ID" value="BCL62250.1"/>
    <property type="molecule type" value="Genomic_DNA"/>
</dbReference>
<evidence type="ECO:0000313" key="1">
    <source>
        <dbReference type="EMBL" id="BCL62250.1"/>
    </source>
</evidence>
<reference evidence="1" key="1">
    <citation type="submission" date="2020-09" db="EMBL/GenBank/DDBJ databases">
        <title>Desulfogranum mesoprofundum gen. nov., sp. nov., a novel mesophilic, sulfate-reducing chemolithoautotroph isolated from a deep-sea hydrothermal vent chimney in the Suiyo Seamount.</title>
        <authorList>
            <person name="Hashimoto Y."/>
            <person name="Nakagawa S."/>
        </authorList>
    </citation>
    <scope>NUCLEOTIDE SEQUENCE</scope>
    <source>
        <strain evidence="1">KT2</strain>
    </source>
</reference>
<dbReference type="AlphaFoldDB" id="A0A8D5FR81"/>
<dbReference type="Pfam" id="PF11304">
    <property type="entry name" value="DUF3106"/>
    <property type="match status" value="1"/>
</dbReference>
<organism evidence="1 2">
    <name type="scientific">Desulfomarina profundi</name>
    <dbReference type="NCBI Taxonomy" id="2772557"/>
    <lineage>
        <taxon>Bacteria</taxon>
        <taxon>Pseudomonadati</taxon>
        <taxon>Thermodesulfobacteriota</taxon>
        <taxon>Desulfobulbia</taxon>
        <taxon>Desulfobulbales</taxon>
        <taxon>Desulfobulbaceae</taxon>
        <taxon>Desulfomarina</taxon>
    </lineage>
</organism>